<evidence type="ECO:0000313" key="3">
    <source>
        <dbReference type="Proteomes" id="UP000552836"/>
    </source>
</evidence>
<dbReference type="Proteomes" id="UP000648663">
    <property type="component" value="Unassembled WGS sequence"/>
</dbReference>
<reference evidence="1" key="1">
    <citation type="journal article" date="2014" name="Int. J. Syst. Evol. Microbiol.">
        <title>Complete genome of a new Firmicutes species belonging to the dominant human colonic microbiota ('Ruminococcus bicirculans') reveals two chromosomes and a selective capacity to utilize plant glucans.</title>
        <authorList>
            <consortium name="NISC Comparative Sequencing Program"/>
            <person name="Wegmann U."/>
            <person name="Louis P."/>
            <person name="Goesmann A."/>
            <person name="Henrissat B."/>
            <person name="Duncan S.H."/>
            <person name="Flint H.J."/>
        </authorList>
    </citation>
    <scope>NUCLEOTIDE SEQUENCE</scope>
    <source>
        <strain evidence="1">CGMCC 4.5581</strain>
    </source>
</reference>
<dbReference type="AlphaFoldDB" id="A0A846LPX1"/>
<evidence type="ECO:0000313" key="4">
    <source>
        <dbReference type="Proteomes" id="UP000648663"/>
    </source>
</evidence>
<sequence length="48" mass="5094">MVYGLPDVATMELGAEGKVILRGCVLDPDDDPDWLCLSCAEGPDQLTA</sequence>
<proteinExistence type="predicted"/>
<organism evidence="2 3">
    <name type="scientific">Modestobacter marinus</name>
    <dbReference type="NCBI Taxonomy" id="477641"/>
    <lineage>
        <taxon>Bacteria</taxon>
        <taxon>Bacillati</taxon>
        <taxon>Actinomycetota</taxon>
        <taxon>Actinomycetes</taxon>
        <taxon>Geodermatophilales</taxon>
        <taxon>Geodermatophilaceae</taxon>
        <taxon>Modestobacter</taxon>
    </lineage>
</organism>
<evidence type="ECO:0000313" key="1">
    <source>
        <dbReference type="EMBL" id="GGL79107.1"/>
    </source>
</evidence>
<keyword evidence="4" id="KW-1185">Reference proteome</keyword>
<dbReference type="EMBL" id="JAAMPA010000001">
    <property type="protein sequence ID" value="NIH68262.1"/>
    <property type="molecule type" value="Genomic_DNA"/>
</dbReference>
<comment type="caution">
    <text evidence="2">The sequence shown here is derived from an EMBL/GenBank/DDBJ whole genome shotgun (WGS) entry which is preliminary data.</text>
</comment>
<protein>
    <submittedName>
        <fullName evidence="2">Uncharacterized protein</fullName>
    </submittedName>
</protein>
<accession>A0A846LPX1</accession>
<name>A0A846LPX1_9ACTN</name>
<dbReference type="Proteomes" id="UP000552836">
    <property type="component" value="Unassembled WGS sequence"/>
</dbReference>
<evidence type="ECO:0000313" key="2">
    <source>
        <dbReference type="EMBL" id="NIH68262.1"/>
    </source>
</evidence>
<reference evidence="1" key="4">
    <citation type="submission" date="2024-05" db="EMBL/GenBank/DDBJ databases">
        <authorList>
            <person name="Sun Q."/>
            <person name="Zhou Y."/>
        </authorList>
    </citation>
    <scope>NUCLEOTIDE SEQUENCE</scope>
    <source>
        <strain evidence="1">CGMCC 4.5581</strain>
    </source>
</reference>
<gene>
    <name evidence="2" type="ORF">FB380_002708</name>
    <name evidence="1" type="ORF">GCM10011589_39080</name>
</gene>
<reference evidence="2 3" key="3">
    <citation type="submission" date="2020-02" db="EMBL/GenBank/DDBJ databases">
        <title>Sequencing the genomes of 1000 actinobacteria strains.</title>
        <authorList>
            <person name="Klenk H.-P."/>
        </authorList>
    </citation>
    <scope>NUCLEOTIDE SEQUENCE [LARGE SCALE GENOMIC DNA]</scope>
    <source>
        <strain evidence="2 3">DSM 45201</strain>
    </source>
</reference>
<dbReference type="RefSeq" id="WP_166755501.1">
    <property type="nucleotide sequence ID" value="NZ_BAABJU010000005.1"/>
</dbReference>
<dbReference type="EMBL" id="BMMI01000008">
    <property type="protein sequence ID" value="GGL79107.1"/>
    <property type="molecule type" value="Genomic_DNA"/>
</dbReference>
<reference evidence="4" key="2">
    <citation type="journal article" date="2019" name="Int. J. Syst. Evol. Microbiol.">
        <title>The Global Catalogue of Microorganisms (GCM) 10K type strain sequencing project: providing services to taxonomists for standard genome sequencing and annotation.</title>
        <authorList>
            <consortium name="The Broad Institute Genomics Platform"/>
            <consortium name="The Broad Institute Genome Sequencing Center for Infectious Disease"/>
            <person name="Wu L."/>
            <person name="Ma J."/>
        </authorList>
    </citation>
    <scope>NUCLEOTIDE SEQUENCE [LARGE SCALE GENOMIC DNA]</scope>
    <source>
        <strain evidence="4">CGMCC 4.5581</strain>
    </source>
</reference>